<gene>
    <name evidence="2" type="ORF">MONAX_5E019828</name>
</gene>
<keyword evidence="3" id="KW-1185">Reference proteome</keyword>
<feature type="domain" description="Ig-like" evidence="1">
    <location>
        <begin position="3"/>
        <end position="89"/>
    </location>
</feature>
<organism evidence="2 3">
    <name type="scientific">Marmota monax</name>
    <name type="common">Woodchuck</name>
    <dbReference type="NCBI Taxonomy" id="9995"/>
    <lineage>
        <taxon>Eukaryota</taxon>
        <taxon>Metazoa</taxon>
        <taxon>Chordata</taxon>
        <taxon>Craniata</taxon>
        <taxon>Vertebrata</taxon>
        <taxon>Euteleostomi</taxon>
        <taxon>Mammalia</taxon>
        <taxon>Eutheria</taxon>
        <taxon>Euarchontoglires</taxon>
        <taxon>Glires</taxon>
        <taxon>Rodentia</taxon>
        <taxon>Sciuromorpha</taxon>
        <taxon>Sciuridae</taxon>
        <taxon>Xerinae</taxon>
        <taxon>Marmotini</taxon>
        <taxon>Marmota</taxon>
    </lineage>
</organism>
<dbReference type="InterPro" id="IPR013783">
    <property type="entry name" value="Ig-like_fold"/>
</dbReference>
<sequence>MDTAITQSPALLAVYPGERTTITCTTNLKEKSKFSWYQQKPGQPPKLLVHGTSTLASGVLAQFSFSHSGPNFTLTISNMETNDAGTYYCVEWPGDHSDTSPNKNPHSCGEQWHLMIYEAQGPGCDCCSSEPLCLFCHLQKHLQMVPNDPALLFQRKVVELGDVPGGFQEE</sequence>
<dbReference type="EMBL" id="CABDUW010004081">
    <property type="protein sequence ID" value="VTJ90063.1"/>
    <property type="molecule type" value="Genomic_DNA"/>
</dbReference>
<reference evidence="2" key="1">
    <citation type="submission" date="2019-04" db="EMBL/GenBank/DDBJ databases">
        <authorList>
            <person name="Alioto T."/>
            <person name="Alioto T."/>
        </authorList>
    </citation>
    <scope>NUCLEOTIDE SEQUENCE [LARGE SCALE GENOMIC DNA]</scope>
</reference>
<dbReference type="AlphaFoldDB" id="A0A5E4D737"/>
<dbReference type="InterPro" id="IPR050150">
    <property type="entry name" value="IgV_Light_Chain"/>
</dbReference>
<dbReference type="PANTHER" id="PTHR23267">
    <property type="entry name" value="IMMUNOGLOBULIN LIGHT CHAIN"/>
    <property type="match status" value="1"/>
</dbReference>
<dbReference type="SMART" id="SM00406">
    <property type="entry name" value="IGv"/>
    <property type="match status" value="1"/>
</dbReference>
<evidence type="ECO:0000313" key="3">
    <source>
        <dbReference type="Proteomes" id="UP000335636"/>
    </source>
</evidence>
<protein>
    <recommendedName>
        <fullName evidence="1">Ig-like domain-containing protein</fullName>
    </recommendedName>
</protein>
<evidence type="ECO:0000259" key="1">
    <source>
        <dbReference type="PROSITE" id="PS50835"/>
    </source>
</evidence>
<dbReference type="InterPro" id="IPR036179">
    <property type="entry name" value="Ig-like_dom_sf"/>
</dbReference>
<comment type="caution">
    <text evidence="2">The sequence shown here is derived from an EMBL/GenBank/DDBJ whole genome shotgun (WGS) entry which is preliminary data.</text>
</comment>
<dbReference type="InterPro" id="IPR007110">
    <property type="entry name" value="Ig-like_dom"/>
</dbReference>
<name>A0A5E4D737_MARMO</name>
<dbReference type="PROSITE" id="PS50835">
    <property type="entry name" value="IG_LIKE"/>
    <property type="match status" value="1"/>
</dbReference>
<dbReference type="InterPro" id="IPR013106">
    <property type="entry name" value="Ig_V-set"/>
</dbReference>
<evidence type="ECO:0000313" key="2">
    <source>
        <dbReference type="EMBL" id="VTJ90063.1"/>
    </source>
</evidence>
<dbReference type="SMART" id="SM00409">
    <property type="entry name" value="IG"/>
    <property type="match status" value="1"/>
</dbReference>
<dbReference type="SUPFAM" id="SSF48726">
    <property type="entry name" value="Immunoglobulin"/>
    <property type="match status" value="1"/>
</dbReference>
<dbReference type="Pfam" id="PF07686">
    <property type="entry name" value="V-set"/>
    <property type="match status" value="1"/>
</dbReference>
<proteinExistence type="predicted"/>
<dbReference type="Proteomes" id="UP000335636">
    <property type="component" value="Unassembled WGS sequence"/>
</dbReference>
<dbReference type="Gene3D" id="2.60.40.10">
    <property type="entry name" value="Immunoglobulins"/>
    <property type="match status" value="1"/>
</dbReference>
<accession>A0A5E4D737</accession>
<feature type="non-terminal residue" evidence="2">
    <location>
        <position position="170"/>
    </location>
</feature>
<dbReference type="InterPro" id="IPR003599">
    <property type="entry name" value="Ig_sub"/>
</dbReference>